<dbReference type="KEGG" id="vg:54992583"/>
<protein>
    <submittedName>
        <fullName evidence="1">Uncharacterized protein</fullName>
    </submittedName>
</protein>
<sequence length="98" mass="11495">MMSRSKHAPEPGMMFISGVDYHDGERWRLYVNSRWLWKYVLVDQKTAQIAWRALSTLDRLEVAIPEDAEVFQVPVEERWEGPEGEKEAYRRLVEGLAS</sequence>
<dbReference type="EMBL" id="MH183162">
    <property type="protein sequence ID" value="AWN07787.1"/>
    <property type="molecule type" value="Genomic_DNA"/>
</dbReference>
<dbReference type="GeneID" id="54992583"/>
<dbReference type="Proteomes" id="UP000247284">
    <property type="component" value="Segment"/>
</dbReference>
<reference evidence="2" key="1">
    <citation type="submission" date="2018-04" db="EMBL/GenBank/DDBJ databases">
        <authorList>
            <person name="Go L.Y."/>
            <person name="Mitchell J.A."/>
        </authorList>
    </citation>
    <scope>NUCLEOTIDE SEQUENCE [LARGE SCALE GENOMIC DNA]</scope>
</reference>
<evidence type="ECO:0000313" key="2">
    <source>
        <dbReference type="Proteomes" id="UP000247284"/>
    </source>
</evidence>
<keyword evidence="2" id="KW-1185">Reference proteome</keyword>
<organism evidence="1 2">
    <name type="scientific">Microbacterium phage Hendrix</name>
    <dbReference type="NCBI Taxonomy" id="2182341"/>
    <lineage>
        <taxon>Viruses</taxon>
        <taxon>Duplodnaviria</taxon>
        <taxon>Heunggongvirae</taxon>
        <taxon>Uroviricota</taxon>
        <taxon>Caudoviricetes</taxon>
        <taxon>Rogerhendrixvirus</taxon>
        <taxon>Rogerhendrixvirus hendrix</taxon>
    </lineage>
</organism>
<evidence type="ECO:0000313" key="1">
    <source>
        <dbReference type="EMBL" id="AWN07787.1"/>
    </source>
</evidence>
<gene>
    <name evidence="1" type="primary">116</name>
    <name evidence="1" type="ORF">PBI_HENDRIX_116</name>
</gene>
<accession>A0A2U8UUN3</accession>
<dbReference type="RefSeq" id="YP_009802054.1">
    <property type="nucleotide sequence ID" value="NC_047977.1"/>
</dbReference>
<name>A0A2U8UUN3_9CAUD</name>
<proteinExistence type="predicted"/>